<organism evidence="2 3">
    <name type="scientific">Campylobacter showae CC57C</name>
    <dbReference type="NCBI Taxonomy" id="1073353"/>
    <lineage>
        <taxon>Bacteria</taxon>
        <taxon>Pseudomonadati</taxon>
        <taxon>Campylobacterota</taxon>
        <taxon>Epsilonproteobacteria</taxon>
        <taxon>Campylobacterales</taxon>
        <taxon>Campylobacteraceae</taxon>
        <taxon>Campylobacter</taxon>
    </lineage>
</organism>
<dbReference type="OrthoDB" id="5347742at2"/>
<dbReference type="RefSeq" id="WP_004322402.1">
    <property type="nucleotide sequence ID" value="NZ_AOTD01000067.1"/>
</dbReference>
<keyword evidence="1" id="KW-1133">Transmembrane helix</keyword>
<dbReference type="AlphaFoldDB" id="M3ILY3"/>
<sequence>MISVSSSEWVIFAAVLLSAFATFLTRAAPFYVIKNYKPRPWLTAVERHMGMMIMVILVCYGLKGVKFDVYPYGLNEALAVFTAVLIHLKFKNTLLSIAASTGIYMALIRLTA</sequence>
<comment type="caution">
    <text evidence="2">The sequence shown here is derived from an EMBL/GenBank/DDBJ whole genome shotgun (WGS) entry which is preliminary data.</text>
</comment>
<dbReference type="PIRSF" id="PIRSF003203">
    <property type="entry name" value="AzlD"/>
    <property type="match status" value="1"/>
</dbReference>
<feature type="transmembrane region" description="Helical" evidence="1">
    <location>
        <begin position="94"/>
        <end position="111"/>
    </location>
</feature>
<evidence type="ECO:0000313" key="3">
    <source>
        <dbReference type="Proteomes" id="UP000011782"/>
    </source>
</evidence>
<dbReference type="Proteomes" id="UP000011782">
    <property type="component" value="Unassembled WGS sequence"/>
</dbReference>
<keyword evidence="1" id="KW-0812">Transmembrane</keyword>
<proteinExistence type="predicted"/>
<dbReference type="PATRIC" id="fig|1073353.3.peg.624"/>
<name>M3ILY3_9BACT</name>
<keyword evidence="1" id="KW-0472">Membrane</keyword>
<gene>
    <name evidence="2" type="ORF">H740_02897</name>
</gene>
<reference evidence="2 3" key="1">
    <citation type="submission" date="2013-02" db="EMBL/GenBank/DDBJ databases">
        <title>Co-occurrence of anaerobic bacteria in colorectal carcinomas.</title>
        <authorList>
            <person name="Holt R.A."/>
            <person name="Warren R.L."/>
            <person name="Allen-Vercoe E."/>
            <person name="Pleasance S."/>
            <person name="Freeman D.J."/>
            <person name="Watson P."/>
            <person name="Moore R."/>
            <person name="Cochrane K."/>
        </authorList>
    </citation>
    <scope>NUCLEOTIDE SEQUENCE [LARGE SCALE GENOMIC DNA]</scope>
    <source>
        <strain evidence="2 3">CC57C</strain>
    </source>
</reference>
<dbReference type="InterPro" id="IPR008407">
    <property type="entry name" value="Brnchd-chn_aa_trnsp_AzlD"/>
</dbReference>
<dbReference type="EMBL" id="AOTD01000067">
    <property type="protein sequence ID" value="EMG31146.1"/>
    <property type="molecule type" value="Genomic_DNA"/>
</dbReference>
<evidence type="ECO:0000313" key="2">
    <source>
        <dbReference type="EMBL" id="EMG31146.1"/>
    </source>
</evidence>
<dbReference type="Pfam" id="PF05437">
    <property type="entry name" value="AzlD"/>
    <property type="match status" value="1"/>
</dbReference>
<accession>M3ILY3</accession>
<dbReference type="STRING" id="1073353.H740_02897"/>
<evidence type="ECO:0000256" key="1">
    <source>
        <dbReference type="SAM" id="Phobius"/>
    </source>
</evidence>
<protein>
    <submittedName>
        <fullName evidence="2">Branched chain amino acid transport protein AzlD</fullName>
    </submittedName>
</protein>